<proteinExistence type="inferred from homology"/>
<dbReference type="EC" id="4.4.1.13" evidence="2"/>
<dbReference type="NCBIfam" id="TIGR04350">
    <property type="entry name" value="C_S_lyase_PatB"/>
    <property type="match status" value="1"/>
</dbReference>
<dbReference type="GO" id="GO:0008483">
    <property type="term" value="F:transaminase activity"/>
    <property type="evidence" value="ECO:0007669"/>
    <property type="project" value="UniProtKB-KW"/>
</dbReference>
<gene>
    <name evidence="7" type="ORF">CHF27_002960</name>
</gene>
<keyword evidence="7" id="KW-0032">Aminotransferase</keyword>
<comment type="similarity">
    <text evidence="5">Belongs to the class-II pyridoxal-phosphate-dependent aminotransferase family. MalY/PatB cystathionine beta-lyase subfamily.</text>
</comment>
<dbReference type="GO" id="GO:0047804">
    <property type="term" value="F:cysteine-S-conjugate beta-lyase activity"/>
    <property type="evidence" value="ECO:0007669"/>
    <property type="project" value="UniProtKB-EC"/>
</dbReference>
<dbReference type="PANTHER" id="PTHR43525:SF1">
    <property type="entry name" value="PROTEIN MALY"/>
    <property type="match status" value="1"/>
</dbReference>
<evidence type="ECO:0000256" key="5">
    <source>
        <dbReference type="ARBA" id="ARBA00037974"/>
    </source>
</evidence>
<organism evidence="7 8">
    <name type="scientific">Romboutsia maritimum</name>
    <dbReference type="NCBI Taxonomy" id="2020948"/>
    <lineage>
        <taxon>Bacteria</taxon>
        <taxon>Bacillati</taxon>
        <taxon>Bacillota</taxon>
        <taxon>Clostridia</taxon>
        <taxon>Peptostreptococcales</taxon>
        <taxon>Peptostreptococcaceae</taxon>
        <taxon>Romboutsia</taxon>
    </lineage>
</organism>
<feature type="domain" description="Aminotransferase class I/classII large" evidence="6">
    <location>
        <begin position="37"/>
        <end position="383"/>
    </location>
</feature>
<dbReference type="GO" id="GO:0030170">
    <property type="term" value="F:pyridoxal phosphate binding"/>
    <property type="evidence" value="ECO:0007669"/>
    <property type="project" value="InterPro"/>
</dbReference>
<evidence type="ECO:0000256" key="1">
    <source>
        <dbReference type="ARBA" id="ARBA00001933"/>
    </source>
</evidence>
<dbReference type="InterPro" id="IPR051798">
    <property type="entry name" value="Class-II_PLP-Dep_Aminotrans"/>
</dbReference>
<dbReference type="PANTHER" id="PTHR43525">
    <property type="entry name" value="PROTEIN MALY"/>
    <property type="match status" value="1"/>
</dbReference>
<dbReference type="OrthoDB" id="9802872at2"/>
<evidence type="ECO:0000256" key="3">
    <source>
        <dbReference type="ARBA" id="ARBA00022898"/>
    </source>
</evidence>
<dbReference type="AlphaFoldDB" id="A0A371IV35"/>
<keyword evidence="8" id="KW-1185">Reference proteome</keyword>
<evidence type="ECO:0000313" key="8">
    <source>
        <dbReference type="Proteomes" id="UP000243494"/>
    </source>
</evidence>
<dbReference type="InterPro" id="IPR004839">
    <property type="entry name" value="Aminotransferase_I/II_large"/>
</dbReference>
<dbReference type="InterPro" id="IPR015421">
    <property type="entry name" value="PyrdxlP-dep_Trfase_major"/>
</dbReference>
<evidence type="ECO:0000256" key="4">
    <source>
        <dbReference type="ARBA" id="ARBA00023239"/>
    </source>
</evidence>
<dbReference type="Proteomes" id="UP000243494">
    <property type="component" value="Unassembled WGS sequence"/>
</dbReference>
<dbReference type="EMBL" id="NOJZ02000003">
    <property type="protein sequence ID" value="RDY24331.1"/>
    <property type="molecule type" value="Genomic_DNA"/>
</dbReference>
<comment type="cofactor">
    <cofactor evidence="1">
        <name>pyridoxal 5'-phosphate</name>
        <dbReference type="ChEBI" id="CHEBI:597326"/>
    </cofactor>
</comment>
<dbReference type="InterPro" id="IPR015424">
    <property type="entry name" value="PyrdxlP-dep_Trfase"/>
</dbReference>
<evidence type="ECO:0000256" key="2">
    <source>
        <dbReference type="ARBA" id="ARBA00012224"/>
    </source>
</evidence>
<accession>A0A371IV35</accession>
<dbReference type="Gene3D" id="3.90.1150.10">
    <property type="entry name" value="Aspartate Aminotransferase, domain 1"/>
    <property type="match status" value="1"/>
</dbReference>
<protein>
    <recommendedName>
        <fullName evidence="2">cysteine-S-conjugate beta-lyase</fullName>
        <ecNumber evidence="2">4.4.1.13</ecNumber>
    </recommendedName>
</protein>
<dbReference type="Pfam" id="PF00155">
    <property type="entry name" value="Aminotran_1_2"/>
    <property type="match status" value="1"/>
</dbReference>
<reference evidence="7 8" key="1">
    <citation type="journal article" date="2017" name="Genome Announc.">
        <title>Draft Genome Sequence of Romboutsia maritimum sp. nov. Strain CCRI-22766(T), Isolated from Coastal Estuarine Mud.</title>
        <authorList>
            <person name="Maheux A.F."/>
            <person name="Boudreau D.K."/>
            <person name="Berube E."/>
            <person name="Boissinot M."/>
            <person name="Raymond F."/>
            <person name="Brodeur S."/>
            <person name="Corbeil J."/>
            <person name="Brightwell G."/>
            <person name="Broda D."/>
            <person name="Omar R.F."/>
            <person name="Bergeron M.G."/>
        </authorList>
    </citation>
    <scope>NUCLEOTIDE SEQUENCE [LARGE SCALE GENOMIC DNA]</scope>
    <source>
        <strain evidence="7 8">CCRI-22766</strain>
    </source>
</reference>
<keyword evidence="4" id="KW-0456">Lyase</keyword>
<sequence length="389" mass="44370">MNYNFDTVIDRSNNFAAKWSEMEQKYGTNDLLPMWVADMDFKTAPCVIDALKKRVEQGIYGYTTRPASYNESIANWVVRRYGWEIKPEWLVFSPGVIPTISILIQEMTEKNDKIMIQEPVYSPFNSVVKQNGRELIISPLVKLEDGNYIMDYEDIEAKIKDVKIFLLCNPHNPVGRVWTKEELQKLGDICLKHNVKVISDEIHSDIIFKGHKHTPFASISEKFAQNSITCMAPTKTFNIAGLQMSQVILPNEEDYKILDSAFIRLDIRRNNAFSLVATEAAYNHGEDWLNEYLEYIEGNIDFAVKYIEENMPSLKVRKPEGTYLLWVDFSKTGLSDEEVAKALVEKGKVALNNGVSFGIGGDGYQRINIACPRAMVEEGLNRIKKAIIS</sequence>
<dbReference type="CDD" id="cd00609">
    <property type="entry name" value="AAT_like"/>
    <property type="match status" value="1"/>
</dbReference>
<dbReference type="RefSeq" id="WP_095406505.1">
    <property type="nucleotide sequence ID" value="NZ_NOJZ02000003.1"/>
</dbReference>
<dbReference type="InterPro" id="IPR027619">
    <property type="entry name" value="C-S_lyase_PatB-like"/>
</dbReference>
<evidence type="ECO:0000313" key="7">
    <source>
        <dbReference type="EMBL" id="RDY24331.1"/>
    </source>
</evidence>
<keyword evidence="7" id="KW-0808">Transferase</keyword>
<evidence type="ECO:0000259" key="6">
    <source>
        <dbReference type="Pfam" id="PF00155"/>
    </source>
</evidence>
<dbReference type="SUPFAM" id="SSF53383">
    <property type="entry name" value="PLP-dependent transferases"/>
    <property type="match status" value="1"/>
</dbReference>
<keyword evidence="3" id="KW-0663">Pyridoxal phosphate</keyword>
<dbReference type="Gene3D" id="3.40.640.10">
    <property type="entry name" value="Type I PLP-dependent aspartate aminotransferase-like (Major domain)"/>
    <property type="match status" value="1"/>
</dbReference>
<comment type="caution">
    <text evidence="7">The sequence shown here is derived from an EMBL/GenBank/DDBJ whole genome shotgun (WGS) entry which is preliminary data.</text>
</comment>
<dbReference type="InterPro" id="IPR015422">
    <property type="entry name" value="PyrdxlP-dep_Trfase_small"/>
</dbReference>
<name>A0A371IV35_9FIRM</name>